<dbReference type="Pfam" id="PF09133">
    <property type="entry name" value="SANTA"/>
    <property type="match status" value="1"/>
</dbReference>
<feature type="region of interest" description="Disordered" evidence="1">
    <location>
        <begin position="979"/>
        <end position="1002"/>
    </location>
</feature>
<feature type="compositionally biased region" description="Polar residues" evidence="1">
    <location>
        <begin position="125"/>
        <end position="136"/>
    </location>
</feature>
<dbReference type="EMBL" id="JBEDUW010000006">
    <property type="protein sequence ID" value="KAK9920693.1"/>
    <property type="molecule type" value="Genomic_DNA"/>
</dbReference>
<keyword evidence="4" id="KW-1185">Reference proteome</keyword>
<protein>
    <recommendedName>
        <fullName evidence="2">SANTA domain-containing protein</fullName>
    </recommendedName>
</protein>
<evidence type="ECO:0000259" key="2">
    <source>
        <dbReference type="Pfam" id="PF09133"/>
    </source>
</evidence>
<feature type="compositionally biased region" description="Basic and acidic residues" evidence="1">
    <location>
        <begin position="352"/>
        <end position="367"/>
    </location>
</feature>
<evidence type="ECO:0000256" key="1">
    <source>
        <dbReference type="SAM" id="MobiDB-lite"/>
    </source>
</evidence>
<dbReference type="InterPro" id="IPR053090">
    <property type="entry name" value="Centromere_KNL-2_homolog"/>
</dbReference>
<feature type="region of interest" description="Disordered" evidence="1">
    <location>
        <begin position="345"/>
        <end position="413"/>
    </location>
</feature>
<feature type="region of interest" description="Disordered" evidence="1">
    <location>
        <begin position="770"/>
        <end position="801"/>
    </location>
</feature>
<comment type="caution">
    <text evidence="3">The sequence shown here is derived from an EMBL/GenBank/DDBJ whole genome shotgun (WGS) entry which is preliminary data.</text>
</comment>
<feature type="region of interest" description="Disordered" evidence="1">
    <location>
        <begin position="884"/>
        <end position="918"/>
    </location>
</feature>
<organism evidence="3 4">
    <name type="scientific">Rubus argutus</name>
    <name type="common">Southern blackberry</name>
    <dbReference type="NCBI Taxonomy" id="59490"/>
    <lineage>
        <taxon>Eukaryota</taxon>
        <taxon>Viridiplantae</taxon>
        <taxon>Streptophyta</taxon>
        <taxon>Embryophyta</taxon>
        <taxon>Tracheophyta</taxon>
        <taxon>Spermatophyta</taxon>
        <taxon>Magnoliopsida</taxon>
        <taxon>eudicotyledons</taxon>
        <taxon>Gunneridae</taxon>
        <taxon>Pentapetalae</taxon>
        <taxon>rosids</taxon>
        <taxon>fabids</taxon>
        <taxon>Rosales</taxon>
        <taxon>Rosaceae</taxon>
        <taxon>Rosoideae</taxon>
        <taxon>Rosoideae incertae sedis</taxon>
        <taxon>Rubus</taxon>
    </lineage>
</organism>
<proteinExistence type="predicted"/>
<feature type="compositionally biased region" description="Basic and acidic residues" evidence="1">
    <location>
        <begin position="320"/>
        <end position="332"/>
    </location>
</feature>
<gene>
    <name evidence="3" type="ORF">M0R45_029240</name>
</gene>
<reference evidence="3 4" key="1">
    <citation type="journal article" date="2023" name="G3 (Bethesda)">
        <title>A chromosome-length genome assembly and annotation of blackberry (Rubus argutus, cv. 'Hillquist').</title>
        <authorList>
            <person name="Bruna T."/>
            <person name="Aryal R."/>
            <person name="Dudchenko O."/>
            <person name="Sargent D.J."/>
            <person name="Mead D."/>
            <person name="Buti M."/>
            <person name="Cavallini A."/>
            <person name="Hytonen T."/>
            <person name="Andres J."/>
            <person name="Pham M."/>
            <person name="Weisz D."/>
            <person name="Mascagni F."/>
            <person name="Usai G."/>
            <person name="Natali L."/>
            <person name="Bassil N."/>
            <person name="Fernandez G.E."/>
            <person name="Lomsadze A."/>
            <person name="Armour M."/>
            <person name="Olukolu B."/>
            <person name="Poorten T."/>
            <person name="Britton C."/>
            <person name="Davik J."/>
            <person name="Ashrafi H."/>
            <person name="Aiden E.L."/>
            <person name="Borodovsky M."/>
            <person name="Worthington M."/>
        </authorList>
    </citation>
    <scope>NUCLEOTIDE SEQUENCE [LARGE SCALE GENOMIC DNA]</scope>
    <source>
        <strain evidence="3">PI 553951</strain>
    </source>
</reference>
<dbReference type="PANTHER" id="PTHR35311">
    <property type="entry name" value="KINETOCHORE-ASSOCIATED PROTEIN KNL-2 HOMOLOG"/>
    <property type="match status" value="1"/>
</dbReference>
<dbReference type="Proteomes" id="UP001457282">
    <property type="component" value="Unassembled WGS sequence"/>
</dbReference>
<dbReference type="PANTHER" id="PTHR35311:SF9">
    <property type="entry name" value="KINETOCHORE-ASSOCIATED PROTEIN KNL-2 HOMOLOG"/>
    <property type="match status" value="1"/>
</dbReference>
<name>A0AAW1W7X9_RUBAR</name>
<feature type="compositionally biased region" description="Polar residues" evidence="1">
    <location>
        <begin position="379"/>
        <end position="391"/>
    </location>
</feature>
<evidence type="ECO:0000313" key="3">
    <source>
        <dbReference type="EMBL" id="KAK9920693.1"/>
    </source>
</evidence>
<evidence type="ECO:0000313" key="4">
    <source>
        <dbReference type="Proteomes" id="UP001457282"/>
    </source>
</evidence>
<dbReference type="InterPro" id="IPR015216">
    <property type="entry name" value="SANTA"/>
</dbReference>
<feature type="domain" description="SANTA" evidence="2">
    <location>
        <begin position="21"/>
        <end position="112"/>
    </location>
</feature>
<dbReference type="AlphaFoldDB" id="A0AAW1W7X9"/>
<accession>A0AAW1W7X9</accession>
<sequence>MASPPSPVQTLRDKSYFKPTVILYDWWLVKSEETDRGRRLAVAGVSSVGQEARRLFSSAPISKIYDVFTLETSDGVCIILKGVINKQQTIQNGFPDEIPKRFLFGFPASWERCVAEFLEGDSNTPAVSGRISNSDKFSTRSESKKSYSPTSVHFSQEETPHEQASRENRHDAEVETNKENIGSTYFQCVSRPKSLKGNQKHPVSGCSMKHKSTTFISSSQCLDEASGAAIQSGGKMDILDRCRSNSACRASRFLSEFLRSKGTNQQMVGNGLNSEKKQKTTDSVLTVSETINNILQNDNCELGGKAVGVQISGPTSVHSSQEEEPHEQVSCEDMHDVEVQKQLSSKLSLNRNIDDSKSDDLVNHVTEEETDKENVGSGRLTNLEGNQNPDSGSPMKHDTTKFSPSSDAGVASGVTIQSGGEIDISERYPRNSAGRVPGNLSIITRSKSKKKTIVGNGLNSEQNTIDSVPAVETVSNTSQNDDFEVGGRGVINSSPSFVHFAQENPHKKVHCEDRLDVEVAKQFSMKLSSDGTIDDLKVDDLMNHAAEEETDNEKIGSIESLCVGRPKTIEENVKNPASGFSMKYKITKSGPVSEAIESLDVASDATDHSGGKMDISEGSPSHFAGRVSQLFSGIIRRKGKKKGTVGNGLNFETNTIDSVSAATDTVSNMLQNDSCEAGGNGMSRPSDSELQEPMDVNLVRKLDFDFVEDDMQQTSNAKEGHDCGNVTAQVGEGQRDAKEENTSSKITKRKLTIDTQETYSTLEVNKKKKASPSTLGVNKGKRGVSPSTLKVNNRKKGTPSIPEVNKKKKFILSTLEMNKKNNITPSTLMVKKKINAPTTPEVNKRKVSPSTLEVNNKKKLTPSTVGVNKKEKVISSTLELKKKKNVTSPTPEVKKKRKVSSSTLEVNKKKKPNPLTLETNKEKEVTFSTPKVMKMTIISPESLSVGRSRSGRLCLPPLEFWRNQSPIYDVDHGVTGIQEELPIVTPSRGTRSDSQKRKPNRG</sequence>
<feature type="compositionally biased region" description="Basic and acidic residues" evidence="1">
    <location>
        <begin position="155"/>
        <end position="177"/>
    </location>
</feature>
<feature type="region of interest" description="Disordered" evidence="1">
    <location>
        <begin position="125"/>
        <end position="177"/>
    </location>
</feature>
<feature type="region of interest" description="Disordered" evidence="1">
    <location>
        <begin position="311"/>
        <end position="332"/>
    </location>
</feature>